<dbReference type="InterPro" id="IPR036365">
    <property type="entry name" value="PGBD-like_sf"/>
</dbReference>
<feature type="chain" id="PRO_5045117570" description="Peptidoglycan-binding protein" evidence="1">
    <location>
        <begin position="33"/>
        <end position="147"/>
    </location>
</feature>
<keyword evidence="3" id="KW-1185">Reference proteome</keyword>
<dbReference type="SUPFAM" id="SSF47090">
    <property type="entry name" value="PGBD-like"/>
    <property type="match status" value="1"/>
</dbReference>
<dbReference type="Gene3D" id="1.10.101.10">
    <property type="entry name" value="PGBD-like superfamily/PGBD"/>
    <property type="match status" value="1"/>
</dbReference>
<reference evidence="2 3" key="1">
    <citation type="journal article" date="2019" name="Int. J. Syst. Evol. Microbiol.">
        <title>The Global Catalogue of Microorganisms (GCM) 10K type strain sequencing project: providing services to taxonomists for standard genome sequencing and annotation.</title>
        <authorList>
            <consortium name="The Broad Institute Genomics Platform"/>
            <consortium name="The Broad Institute Genome Sequencing Center for Infectious Disease"/>
            <person name="Wu L."/>
            <person name="Ma J."/>
        </authorList>
    </citation>
    <scope>NUCLEOTIDE SEQUENCE [LARGE SCALE GENOMIC DNA]</scope>
    <source>
        <strain evidence="2 3">JCM 14549</strain>
    </source>
</reference>
<accession>A0ABN2V745</accession>
<organism evidence="2 3">
    <name type="scientific">Streptomyces cheonanensis</name>
    <dbReference type="NCBI Taxonomy" id="312720"/>
    <lineage>
        <taxon>Bacteria</taxon>
        <taxon>Bacillati</taxon>
        <taxon>Actinomycetota</taxon>
        <taxon>Actinomycetes</taxon>
        <taxon>Kitasatosporales</taxon>
        <taxon>Streptomycetaceae</taxon>
        <taxon>Streptomyces</taxon>
    </lineage>
</organism>
<gene>
    <name evidence="2" type="ORF">GCM10009757_23630</name>
</gene>
<sequence length="147" mass="15272">MRSKVIARTLVTATAAFAVGAGSLVTAGTAVAAPSEKQTVATAEAAPLAVVNLGLTVSQAKNVQSYLKVYYRYTGAVDGQLGTESWKAMQRMLRSYGYTGAIDGVVGGGTIQSLQRLLRTAGYDGPIDGLAGPGTQRAFKTWASNLR</sequence>
<comment type="caution">
    <text evidence="2">The sequence shown here is derived from an EMBL/GenBank/DDBJ whole genome shotgun (WGS) entry which is preliminary data.</text>
</comment>
<evidence type="ECO:0000313" key="2">
    <source>
        <dbReference type="EMBL" id="GAA2051032.1"/>
    </source>
</evidence>
<proteinExistence type="predicted"/>
<dbReference type="InterPro" id="IPR036366">
    <property type="entry name" value="PGBDSf"/>
</dbReference>
<dbReference type="Proteomes" id="UP001403094">
    <property type="component" value="Unassembled WGS sequence"/>
</dbReference>
<keyword evidence="1" id="KW-0732">Signal</keyword>
<dbReference type="EMBL" id="BAAANQ010000003">
    <property type="protein sequence ID" value="GAA2051032.1"/>
    <property type="molecule type" value="Genomic_DNA"/>
</dbReference>
<evidence type="ECO:0000313" key="3">
    <source>
        <dbReference type="Proteomes" id="UP001403094"/>
    </source>
</evidence>
<dbReference type="RefSeq" id="WP_346070413.1">
    <property type="nucleotide sequence ID" value="NZ_BAAANQ010000003.1"/>
</dbReference>
<feature type="signal peptide" evidence="1">
    <location>
        <begin position="1"/>
        <end position="32"/>
    </location>
</feature>
<evidence type="ECO:0000256" key="1">
    <source>
        <dbReference type="SAM" id="SignalP"/>
    </source>
</evidence>
<name>A0ABN2V745_9ACTN</name>
<evidence type="ECO:0008006" key="4">
    <source>
        <dbReference type="Google" id="ProtNLM"/>
    </source>
</evidence>
<protein>
    <recommendedName>
        <fullName evidence="4">Peptidoglycan-binding protein</fullName>
    </recommendedName>
</protein>